<evidence type="ECO:0000256" key="1">
    <source>
        <dbReference type="ARBA" id="ARBA00022737"/>
    </source>
</evidence>
<dbReference type="RefSeq" id="XP_045268196.1">
    <property type="nucleotide sequence ID" value="XM_045411138.1"/>
</dbReference>
<keyword evidence="4" id="KW-1185">Reference proteome</keyword>
<sequence length="681" mass="77768">MDPISAFGLAVNILTVIDLSVKVISTASEIRSYGESIATRNQATVAQHLKSRCEELIKSSKTTPEHSDGSIHDAIPTEDDVALRQLAEEADAIAQDIHRGLVRRQKGQPLRKTLRDAVLSVWREREMKEKTERLKDMRSEIQFELMMSIKASVDAAATGRDHSFPTLDDATQQIIAILSSDNDTIRSDMERRVRNLNEGVMSHFEQVSHLASQRHDELLNAIAGRGGLGASWIPEDPAVVTDRILSRLWFPRINDRYEDILPAHEKTFEWIFSKDLQLQSSSTFLEWIENGTGMYWMSGRAGSGKSTLIKYMADDPRTEKLLRDWAHEQPLVLAKYLFWDQSSDVLQKSLDGLYRGILHEIIKRERSFASLLFPDQFKQEHGCSGPFPTSNELKRAFKHLVSLETSPTRVALLIDGLDEYSAPHDEQHELAQNLKKAACSKHMKIIASSRPETVFEKAFADCEKLYLHDMTNRDRTLFVTDKLYEHQRTSYLVNFSGGKTTIDYLILSAVERSEGIFLWLRLVVKALVKELDVCESIVDLQSILLQFPRGLERLFLHMMGRMSKEHERRGFECLWLMQRSTSMRYKQSPYRFRKRDSLQMDFNYSFRLTALCMDGAQMQLGTVLNTSIGPLSSMAFDDTVKKVENRLRTWCAGLLELKPPSSSESSGGISEATINFFRTRK</sequence>
<dbReference type="Pfam" id="PF24883">
    <property type="entry name" value="NPHP3_N"/>
    <property type="match status" value="1"/>
</dbReference>
<dbReference type="SUPFAM" id="SSF52540">
    <property type="entry name" value="P-loop containing nucleoside triphosphate hydrolases"/>
    <property type="match status" value="1"/>
</dbReference>
<dbReference type="AlphaFoldDB" id="A0A8H4CSL1"/>
<dbReference type="InterPro" id="IPR056884">
    <property type="entry name" value="NPHP3-like_N"/>
</dbReference>
<feature type="domain" description="Nephrocystin 3-like N-terminal" evidence="2">
    <location>
        <begin position="279"/>
        <end position="450"/>
    </location>
</feature>
<proteinExistence type="predicted"/>
<evidence type="ECO:0000313" key="4">
    <source>
        <dbReference type="Proteomes" id="UP000613401"/>
    </source>
</evidence>
<comment type="caution">
    <text evidence="3">The sequence shown here is derived from an EMBL/GenBank/DDBJ whole genome shotgun (WGS) entry which is preliminary data.</text>
</comment>
<accession>A0A8H4CSL1</accession>
<dbReference type="EMBL" id="WVTB01000017">
    <property type="protein sequence ID" value="KAF3809037.1"/>
    <property type="molecule type" value="Genomic_DNA"/>
</dbReference>
<gene>
    <name evidence="3" type="ORF">GCG54_00011233</name>
</gene>
<dbReference type="PANTHER" id="PTHR10039:SF5">
    <property type="entry name" value="NACHT DOMAIN-CONTAINING PROTEIN"/>
    <property type="match status" value="1"/>
</dbReference>
<dbReference type="GeneID" id="69018359"/>
<dbReference type="Gene3D" id="3.40.50.300">
    <property type="entry name" value="P-loop containing nucleotide triphosphate hydrolases"/>
    <property type="match status" value="1"/>
</dbReference>
<dbReference type="Proteomes" id="UP000613401">
    <property type="component" value="Unassembled WGS sequence"/>
</dbReference>
<keyword evidence="1" id="KW-0677">Repeat</keyword>
<dbReference type="PANTHER" id="PTHR10039">
    <property type="entry name" value="AMELOGENIN"/>
    <property type="match status" value="1"/>
</dbReference>
<protein>
    <recommendedName>
        <fullName evidence="2">Nephrocystin 3-like N-terminal domain-containing protein</fullName>
    </recommendedName>
</protein>
<dbReference type="InterPro" id="IPR027417">
    <property type="entry name" value="P-loop_NTPase"/>
</dbReference>
<evidence type="ECO:0000259" key="2">
    <source>
        <dbReference type="Pfam" id="PF24883"/>
    </source>
</evidence>
<evidence type="ECO:0000313" key="3">
    <source>
        <dbReference type="EMBL" id="KAF3809037.1"/>
    </source>
</evidence>
<reference evidence="3" key="2">
    <citation type="submission" date="2020-03" db="EMBL/GenBank/DDBJ databases">
        <authorList>
            <person name="Fu F.-F."/>
            <person name="Chen J."/>
        </authorList>
    </citation>
    <scope>NUCLEOTIDE SEQUENCE</scope>
    <source>
        <strain evidence="3">Lc1</strain>
    </source>
</reference>
<reference evidence="3" key="1">
    <citation type="journal article" date="2020" name="Phytopathology">
        <title>Genome sequence and comparative analysis of Colletotrichum gloeosporioides isolated from Liriodendron leaves.</title>
        <authorList>
            <person name="Fu F.F."/>
            <person name="Hao Z."/>
            <person name="Wang P."/>
            <person name="Lu Y."/>
            <person name="Xue L.J."/>
            <person name="Wei G."/>
            <person name="Tian Y."/>
            <person name="Baishi H."/>
            <person name="Xu H."/>
            <person name="Shi J."/>
            <person name="Cheng T."/>
            <person name="Wang G."/>
            <person name="Yi Y."/>
            <person name="Chen J."/>
        </authorList>
    </citation>
    <scope>NUCLEOTIDE SEQUENCE</scope>
    <source>
        <strain evidence="3">Lc1</strain>
    </source>
</reference>
<name>A0A8H4CSL1_COLGL</name>
<organism evidence="3 4">
    <name type="scientific">Colletotrichum gloeosporioides</name>
    <name type="common">Anthracnose fungus</name>
    <name type="synonym">Glomerella cingulata</name>
    <dbReference type="NCBI Taxonomy" id="474922"/>
    <lineage>
        <taxon>Eukaryota</taxon>
        <taxon>Fungi</taxon>
        <taxon>Dikarya</taxon>
        <taxon>Ascomycota</taxon>
        <taxon>Pezizomycotina</taxon>
        <taxon>Sordariomycetes</taxon>
        <taxon>Hypocreomycetidae</taxon>
        <taxon>Glomerellales</taxon>
        <taxon>Glomerellaceae</taxon>
        <taxon>Colletotrichum</taxon>
        <taxon>Colletotrichum gloeosporioides species complex</taxon>
    </lineage>
</organism>